<protein>
    <submittedName>
        <fullName evidence="10">Biotin transporter BioY</fullName>
    </submittedName>
</protein>
<dbReference type="GO" id="GO:0015225">
    <property type="term" value="F:biotin transmembrane transporter activity"/>
    <property type="evidence" value="ECO:0007669"/>
    <property type="project" value="InterPro"/>
</dbReference>
<dbReference type="InterPro" id="IPR003784">
    <property type="entry name" value="BioY"/>
</dbReference>
<evidence type="ECO:0000256" key="6">
    <source>
        <dbReference type="ARBA" id="ARBA00022989"/>
    </source>
</evidence>
<evidence type="ECO:0000256" key="1">
    <source>
        <dbReference type="ARBA" id="ARBA00004651"/>
    </source>
</evidence>
<evidence type="ECO:0000256" key="7">
    <source>
        <dbReference type="ARBA" id="ARBA00023136"/>
    </source>
</evidence>
<feature type="transmembrane region" description="Helical" evidence="9">
    <location>
        <begin position="86"/>
        <end position="109"/>
    </location>
</feature>
<evidence type="ECO:0000313" key="10">
    <source>
        <dbReference type="EMBL" id="TPW76258.1"/>
    </source>
</evidence>
<organism evidence="10 11">
    <name type="scientific">Schumannella soli</name>
    <dbReference type="NCBI Taxonomy" id="2590779"/>
    <lineage>
        <taxon>Bacteria</taxon>
        <taxon>Bacillati</taxon>
        <taxon>Actinomycetota</taxon>
        <taxon>Actinomycetes</taxon>
        <taxon>Micrococcales</taxon>
        <taxon>Microbacteriaceae</taxon>
        <taxon>Schumannella</taxon>
    </lineage>
</organism>
<accession>A0A506Y5F8</accession>
<proteinExistence type="inferred from homology"/>
<dbReference type="EMBL" id="VHQG01000002">
    <property type="protein sequence ID" value="TPW76258.1"/>
    <property type="molecule type" value="Genomic_DNA"/>
</dbReference>
<evidence type="ECO:0000256" key="3">
    <source>
        <dbReference type="ARBA" id="ARBA00022448"/>
    </source>
</evidence>
<dbReference type="PANTHER" id="PTHR34295:SF4">
    <property type="entry name" value="BIOTIN TRANSPORTER BIOY-RELATED"/>
    <property type="match status" value="1"/>
</dbReference>
<feature type="region of interest" description="Disordered" evidence="8">
    <location>
        <begin position="195"/>
        <end position="228"/>
    </location>
</feature>
<dbReference type="PANTHER" id="PTHR34295">
    <property type="entry name" value="BIOTIN TRANSPORTER BIOY"/>
    <property type="match status" value="1"/>
</dbReference>
<evidence type="ECO:0000313" key="11">
    <source>
        <dbReference type="Proteomes" id="UP000316252"/>
    </source>
</evidence>
<dbReference type="Gene3D" id="1.10.1760.20">
    <property type="match status" value="1"/>
</dbReference>
<keyword evidence="3" id="KW-0813">Transport</keyword>
<keyword evidence="4" id="KW-1003">Cell membrane</keyword>
<evidence type="ECO:0000256" key="8">
    <source>
        <dbReference type="SAM" id="MobiDB-lite"/>
    </source>
</evidence>
<comment type="subcellular location">
    <subcellularLocation>
        <location evidence="1">Cell membrane</location>
        <topology evidence="1">Multi-pass membrane protein</topology>
    </subcellularLocation>
</comment>
<feature type="transmembrane region" description="Helical" evidence="9">
    <location>
        <begin position="121"/>
        <end position="143"/>
    </location>
</feature>
<name>A0A506Y5F8_9MICO</name>
<evidence type="ECO:0000256" key="5">
    <source>
        <dbReference type="ARBA" id="ARBA00022692"/>
    </source>
</evidence>
<evidence type="ECO:0000256" key="2">
    <source>
        <dbReference type="ARBA" id="ARBA00010692"/>
    </source>
</evidence>
<feature type="transmembrane region" description="Helical" evidence="9">
    <location>
        <begin position="60"/>
        <end position="80"/>
    </location>
</feature>
<feature type="transmembrane region" description="Helical" evidence="9">
    <location>
        <begin position="12"/>
        <end position="29"/>
    </location>
</feature>
<dbReference type="AlphaFoldDB" id="A0A506Y5F8"/>
<dbReference type="GO" id="GO:0005886">
    <property type="term" value="C:plasma membrane"/>
    <property type="evidence" value="ECO:0007669"/>
    <property type="project" value="UniProtKB-SubCell"/>
</dbReference>
<gene>
    <name evidence="10" type="ORF">FJ657_10740</name>
</gene>
<dbReference type="RefSeq" id="WP_141163614.1">
    <property type="nucleotide sequence ID" value="NZ_VHQG01000002.1"/>
</dbReference>
<comment type="similarity">
    <text evidence="2">Belongs to the BioY family.</text>
</comment>
<comment type="caution">
    <text evidence="10">The sequence shown here is derived from an EMBL/GenBank/DDBJ whole genome shotgun (WGS) entry which is preliminary data.</text>
</comment>
<reference evidence="10 11" key="1">
    <citation type="submission" date="2019-06" db="EMBL/GenBank/DDBJ databases">
        <authorList>
            <person name="Li F."/>
        </authorList>
    </citation>
    <scope>NUCLEOTIDE SEQUENCE [LARGE SCALE GENOMIC DNA]</scope>
    <source>
        <strain evidence="10 11">10F1D-1</strain>
    </source>
</reference>
<keyword evidence="11" id="KW-1185">Reference proteome</keyword>
<feature type="transmembrane region" description="Helical" evidence="9">
    <location>
        <begin position="163"/>
        <end position="180"/>
    </location>
</feature>
<keyword evidence="7 9" id="KW-0472">Membrane</keyword>
<evidence type="ECO:0000256" key="9">
    <source>
        <dbReference type="SAM" id="Phobius"/>
    </source>
</evidence>
<dbReference type="Pfam" id="PF02632">
    <property type="entry name" value="BioY"/>
    <property type="match status" value="1"/>
</dbReference>
<evidence type="ECO:0000256" key="4">
    <source>
        <dbReference type="ARBA" id="ARBA00022475"/>
    </source>
</evidence>
<feature type="compositionally biased region" description="Low complexity" evidence="8">
    <location>
        <begin position="196"/>
        <end position="216"/>
    </location>
</feature>
<keyword evidence="5 9" id="KW-0812">Transmembrane</keyword>
<feature type="transmembrane region" description="Helical" evidence="9">
    <location>
        <begin position="35"/>
        <end position="53"/>
    </location>
</feature>
<sequence>MARSPRFDTRDIARIAVFAAIIAALGLIAPIQLPGLVPITAQTLGVILAGAVLGPLRGLAAVAVFEVLVLVGLPLLSGGFGGPSVFVGFSAGYLLGWLPGAFVTGLLAYSGRGALAWWRVALGAVVGGIVVIYAIGIPVQAALTGLPLGATALGSLLFVPGDAIKVVVATLLTLALWRAYPPAFGRRADRRGVARSAAPVPTSGAPATGAPAEPSSLSPVDAADAGER</sequence>
<keyword evidence="6 9" id="KW-1133">Transmembrane helix</keyword>
<dbReference type="Proteomes" id="UP000316252">
    <property type="component" value="Unassembled WGS sequence"/>
</dbReference>